<name>A0AAQ4D8M1_AMBAM</name>
<feature type="region of interest" description="Disordered" evidence="1">
    <location>
        <begin position="66"/>
        <end position="100"/>
    </location>
</feature>
<evidence type="ECO:0000313" key="2">
    <source>
        <dbReference type="EMBL" id="KAK8758811.1"/>
    </source>
</evidence>
<evidence type="ECO:0000313" key="3">
    <source>
        <dbReference type="Proteomes" id="UP001321473"/>
    </source>
</evidence>
<sequence>MRDNIHNFRQSTVLTHLPIDTSDPNIWTPVCKRLKKTAIPSQCLPNRTHDHQDLRRAQASAARAARASARDSHVMLPERSGISDLSSPPLAPSDGDTSTGMSAVEDDWHAAAFHTAPHDGETVPNSTMTDAEVAEVMLQLAGTATPTQTKVYKLIHFLLRKERGRLLNY</sequence>
<proteinExistence type="predicted"/>
<evidence type="ECO:0000256" key="1">
    <source>
        <dbReference type="SAM" id="MobiDB-lite"/>
    </source>
</evidence>
<dbReference type="Proteomes" id="UP001321473">
    <property type="component" value="Unassembled WGS sequence"/>
</dbReference>
<accession>A0AAQ4D8M1</accession>
<feature type="compositionally biased region" description="Low complexity" evidence="1">
    <location>
        <begin position="83"/>
        <end position="94"/>
    </location>
</feature>
<protein>
    <submittedName>
        <fullName evidence="2">Uncharacterized protein</fullName>
    </submittedName>
</protein>
<organism evidence="2 3">
    <name type="scientific">Amblyomma americanum</name>
    <name type="common">Lone star tick</name>
    <dbReference type="NCBI Taxonomy" id="6943"/>
    <lineage>
        <taxon>Eukaryota</taxon>
        <taxon>Metazoa</taxon>
        <taxon>Ecdysozoa</taxon>
        <taxon>Arthropoda</taxon>
        <taxon>Chelicerata</taxon>
        <taxon>Arachnida</taxon>
        <taxon>Acari</taxon>
        <taxon>Parasitiformes</taxon>
        <taxon>Ixodida</taxon>
        <taxon>Ixodoidea</taxon>
        <taxon>Ixodidae</taxon>
        <taxon>Amblyomminae</taxon>
        <taxon>Amblyomma</taxon>
    </lineage>
</organism>
<keyword evidence="3" id="KW-1185">Reference proteome</keyword>
<comment type="caution">
    <text evidence="2">The sequence shown here is derived from an EMBL/GenBank/DDBJ whole genome shotgun (WGS) entry which is preliminary data.</text>
</comment>
<gene>
    <name evidence="2" type="ORF">V5799_003557</name>
</gene>
<dbReference type="AlphaFoldDB" id="A0AAQ4D8M1"/>
<reference evidence="2 3" key="1">
    <citation type="journal article" date="2023" name="Arcadia Sci">
        <title>De novo assembly of a long-read Amblyomma americanum tick genome.</title>
        <authorList>
            <person name="Chou S."/>
            <person name="Poskanzer K.E."/>
            <person name="Rollins M."/>
            <person name="Thuy-Boun P.S."/>
        </authorList>
    </citation>
    <scope>NUCLEOTIDE SEQUENCE [LARGE SCALE GENOMIC DNA]</scope>
    <source>
        <strain evidence="2">F_SG_1</strain>
        <tissue evidence="2">Salivary glands</tissue>
    </source>
</reference>
<dbReference type="EMBL" id="JARKHS020033687">
    <property type="protein sequence ID" value="KAK8758811.1"/>
    <property type="molecule type" value="Genomic_DNA"/>
</dbReference>